<dbReference type="InParanoid" id="D8PVX4"/>
<keyword evidence="2" id="KW-0472">Membrane</keyword>
<evidence type="ECO:0000256" key="2">
    <source>
        <dbReference type="SAM" id="Phobius"/>
    </source>
</evidence>
<dbReference type="OrthoDB" id="2899221at2759"/>
<proteinExistence type="predicted"/>
<name>D8PVX4_SCHCM</name>
<dbReference type="KEGG" id="scm:SCHCO_02562398"/>
<keyword evidence="4" id="KW-1185">Reference proteome</keyword>
<keyword evidence="2" id="KW-0812">Transmembrane</keyword>
<keyword evidence="2" id="KW-1133">Transmembrane helix</keyword>
<organism evidence="4">
    <name type="scientific">Schizophyllum commune (strain H4-8 / FGSC 9210)</name>
    <name type="common">Split gill fungus</name>
    <dbReference type="NCBI Taxonomy" id="578458"/>
    <lineage>
        <taxon>Eukaryota</taxon>
        <taxon>Fungi</taxon>
        <taxon>Dikarya</taxon>
        <taxon>Basidiomycota</taxon>
        <taxon>Agaricomycotina</taxon>
        <taxon>Agaricomycetes</taxon>
        <taxon>Agaricomycetidae</taxon>
        <taxon>Agaricales</taxon>
        <taxon>Schizophyllaceae</taxon>
        <taxon>Schizophyllum</taxon>
    </lineage>
</organism>
<dbReference type="EMBL" id="GL377303">
    <property type="protein sequence ID" value="EFJ00942.1"/>
    <property type="molecule type" value="Genomic_DNA"/>
</dbReference>
<dbReference type="AlphaFoldDB" id="D8PVX4"/>
<dbReference type="RefSeq" id="XP_003035844.1">
    <property type="nucleotide sequence ID" value="XM_003035798.1"/>
</dbReference>
<dbReference type="HOGENOM" id="CLU_716018_0_0_1"/>
<dbReference type="GeneID" id="9595613"/>
<dbReference type="VEuPathDB" id="FungiDB:SCHCODRAFT_02562398"/>
<reference evidence="3 4" key="1">
    <citation type="journal article" date="2010" name="Nat. Biotechnol.">
        <title>Genome sequence of the model mushroom Schizophyllum commune.</title>
        <authorList>
            <person name="Ohm R.A."/>
            <person name="de Jong J.F."/>
            <person name="Lugones L.G."/>
            <person name="Aerts A."/>
            <person name="Kothe E."/>
            <person name="Stajich J.E."/>
            <person name="de Vries R.P."/>
            <person name="Record E."/>
            <person name="Levasseur A."/>
            <person name="Baker S.E."/>
            <person name="Bartholomew K.A."/>
            <person name="Coutinho P.M."/>
            <person name="Erdmann S."/>
            <person name="Fowler T.J."/>
            <person name="Gathman A.C."/>
            <person name="Lombard V."/>
            <person name="Henrissat B."/>
            <person name="Knabe N."/>
            <person name="Kuees U."/>
            <person name="Lilly W.W."/>
            <person name="Lindquist E."/>
            <person name="Lucas S."/>
            <person name="Magnuson J.K."/>
            <person name="Piumi F."/>
            <person name="Raudaskoski M."/>
            <person name="Salamov A."/>
            <person name="Schmutz J."/>
            <person name="Schwarze F.W.M.R."/>
            <person name="vanKuyk P.A."/>
            <person name="Horton J.S."/>
            <person name="Grigoriev I.V."/>
            <person name="Woesten H.A.B."/>
        </authorList>
    </citation>
    <scope>NUCLEOTIDE SEQUENCE [LARGE SCALE GENOMIC DNA]</scope>
    <source>
        <strain evidence="4">H4-8 / FGSC 9210</strain>
    </source>
</reference>
<evidence type="ECO:0000313" key="3">
    <source>
        <dbReference type="EMBL" id="EFJ00942.1"/>
    </source>
</evidence>
<evidence type="ECO:0000256" key="1">
    <source>
        <dbReference type="SAM" id="MobiDB-lite"/>
    </source>
</evidence>
<feature type="non-terminal residue" evidence="3">
    <location>
        <position position="386"/>
    </location>
</feature>
<feature type="transmembrane region" description="Helical" evidence="2">
    <location>
        <begin position="58"/>
        <end position="81"/>
    </location>
</feature>
<gene>
    <name evidence="3" type="ORF">SCHCODRAFT_105343</name>
</gene>
<protein>
    <submittedName>
        <fullName evidence="3">Uncharacterized protein</fullName>
    </submittedName>
</protein>
<dbReference type="Proteomes" id="UP000007431">
    <property type="component" value="Unassembled WGS sequence"/>
</dbReference>
<feature type="region of interest" description="Disordered" evidence="1">
    <location>
        <begin position="334"/>
        <end position="363"/>
    </location>
</feature>
<feature type="region of interest" description="Disordered" evidence="1">
    <location>
        <begin position="29"/>
        <end position="48"/>
    </location>
</feature>
<sequence length="386" mass="42279">MPHATMFPRFAHKRSPGTALGGWQLQPFETSQPDEPMPTAKHVSAPPKETGPALSYDASIGIAIGCIAGGFILLYVVCSLYQRRARRRARRERRLNAPAYTPTKSKVVFPYKTIPDSSFNRPTPALQRPASILPWKVHSPQPKLVDKRVSFVGRAANRFSTMITSARKSKLWAPAPAATTSSRISALYRPSARYGPPICPKTAECWKLADDLVGAHPAAMHLEARPRGQPFGHNQPIMFRWAENPFDGAIVPKLKTDAIDALDRLVVGPEQEAKYPTLARSGSGPKIMVTQPSSDLVNAVSRVGQQPQPEERVFVQTPSLQSNVRMPVITRPPHAQALQSRDINRQAPSSSHNKGGSGGGQRVVYPFAQKENAMGNYPVAYVAQAF</sequence>
<accession>D8PVX4</accession>
<evidence type="ECO:0000313" key="4">
    <source>
        <dbReference type="Proteomes" id="UP000007431"/>
    </source>
</evidence>